<feature type="compositionally biased region" description="Low complexity" evidence="11">
    <location>
        <begin position="405"/>
        <end position="420"/>
    </location>
</feature>
<feature type="compositionally biased region" description="Pro residues" evidence="11">
    <location>
        <begin position="1112"/>
        <end position="1129"/>
    </location>
</feature>
<accession>A0A8J5JVS3</accession>
<dbReference type="Gene3D" id="2.170.140.10">
    <property type="entry name" value="Chitin binding domain"/>
    <property type="match status" value="5"/>
</dbReference>
<evidence type="ECO:0000259" key="12">
    <source>
        <dbReference type="PROSITE" id="PS50940"/>
    </source>
</evidence>
<dbReference type="Gene3D" id="3.10.50.10">
    <property type="match status" value="2"/>
</dbReference>
<organism evidence="14 15">
    <name type="scientific">Homarus americanus</name>
    <name type="common">American lobster</name>
    <dbReference type="NCBI Taxonomy" id="6706"/>
    <lineage>
        <taxon>Eukaryota</taxon>
        <taxon>Metazoa</taxon>
        <taxon>Ecdysozoa</taxon>
        <taxon>Arthropoda</taxon>
        <taxon>Crustacea</taxon>
        <taxon>Multicrustacea</taxon>
        <taxon>Malacostraca</taxon>
        <taxon>Eumalacostraca</taxon>
        <taxon>Eucarida</taxon>
        <taxon>Decapoda</taxon>
        <taxon>Pleocyemata</taxon>
        <taxon>Astacidea</taxon>
        <taxon>Nephropoidea</taxon>
        <taxon>Nephropidae</taxon>
        <taxon>Homarus</taxon>
    </lineage>
</organism>
<comment type="similarity">
    <text evidence="2">Belongs to the glycosyl hydrolase 18 family. Chitinase class II subfamily.</text>
</comment>
<feature type="region of interest" description="Disordered" evidence="11">
    <location>
        <begin position="399"/>
        <end position="420"/>
    </location>
</feature>
<feature type="region of interest" description="Disordered" evidence="11">
    <location>
        <begin position="1103"/>
        <end position="1163"/>
    </location>
</feature>
<feature type="region of interest" description="Disordered" evidence="11">
    <location>
        <begin position="972"/>
        <end position="1015"/>
    </location>
</feature>
<evidence type="ECO:0000256" key="8">
    <source>
        <dbReference type="ARBA" id="ARBA00023157"/>
    </source>
</evidence>
<dbReference type="InterPro" id="IPR011583">
    <property type="entry name" value="Chitinase_II/V-like_cat"/>
</dbReference>
<feature type="domain" description="Chitin-binding type-2" evidence="12">
    <location>
        <begin position="1244"/>
        <end position="1298"/>
    </location>
</feature>
<evidence type="ECO:0000256" key="10">
    <source>
        <dbReference type="ARBA" id="ARBA00023326"/>
    </source>
</evidence>
<dbReference type="PANTHER" id="PTHR11177:SF359">
    <property type="entry name" value="CHITINASE 10-RELATED"/>
    <property type="match status" value="1"/>
</dbReference>
<sequence>YKLVCYFGAWSVYRPEPFDFSVADIDPFSCTHVIYSFAGLKENENTIMALDEKLDIVKGGYKAAVGLKSKNPSLKVMIAIGGWNEGGKKYSTMAATKRSRDDFVQSNFADLVDELSIAFKPYGWILSAAVSPARFRVNEGYDVNRIAKSLDFINIMTYDLRGPWDGKADHHAPIATRPGESWSFRSLNVKDGVSYWEGKGAPKEKLVVGVPFYGRSFTLSNKNDANPGSRAKSGGKEGQYTQERGFLAYHEICQMQEQTGWTLKRDSVGGPYAKKDDQWIGYDDPQYIKKKAEGLGGAMVWAIDLDDYKGVCGGERWPLLSTIRRTLGLKQTLAGDMSHHVVHDTPVGPPAPSTPSTTTITTTAPPQSTTDSGDTTATTTTTSTNINSASNVSEVVNEEDHSHAPATMTPTEPTTTTPVPSFNCPRPGFFREEVDCTVYYVCDNTLIAYKFVCPEGLVFDLMRRLCNWPQHVECGTGAAHFSKSKCEKDGLFTDPEDCRMFTWCKQGVASRFSCQHGTFFHPRTGACTQPDQKYCLPGQTIWVEKELPTDTQALLKMADPSGYKVVCYFTNWAYHRESPYKFAPEYVDPSLCTHLVYAYAMLDPSELVMHFYERILALRQKAPGLKVMLGLGGWVDSVSNKYSRLVNDPKAATKFVQHTTDVLKIYGFDGLDFGWMFPKCWQMDCSKGPQSDVSGFTSLIKELKAAFNTQSPPLLLSAAVSPARNTIDRSYEVPELSRHLDFINVMTYDFHGAWEGKTGHVAPLHTRPEDKYVSQNTEYSLKHWVERGADPGKLVMGIPFYGQTFTLTNPSQNGLNAPVSGSVRTPGWSKVVDATGAIGPYAHKGDQWYSYDDPATAERKATFIKESGYGGAMVWDLSFDDLYNECCRESMPNLRSINRVLRSVPYPPPRPGGNCAKPSIGVTPPTPIRTTTYASVFSKKPTTSEYGKFTVEGGTTQSTPAWMTPWQPATKKTTTMAPPYPPSTETPQWPPTPQKPHWPPTTTQTPTTITTTATTTPTTTARWPWLTTITTTRRPTTTAGMRPPPAEAGGPRPGDSCKAGEYFPKIGNCDQFLKCVNSELVENRCVPGLHWNAKTNNCDWPSNAKCKKRPSRPPPDAIRPMLPVTPIPFEPTTTITTTPSTTTATTPATTTATTPATTATTQRSTVTWWWTPAPTTITTKGSTRPWWQPKPTTTWRPRTTTRKFDWWMSSRSTNLLSSTTTPLHTIASVSTHRPPAKPFEPTTSGTCTESKTRGVFGDCKSFQQCVNGGWLTLRCAEGLHWNDHIKICDWPQLAKCSSSLSIRDLEDDDDDEADVRARPRCSNEGQAFQGPQCTAVVKCTKGYFTVGHCTGGLVWNDHLGSCDLPSRVPKCSNVILTPKSEGSHLIQAFPTPCLHPESPHDSLLPSKR</sequence>
<evidence type="ECO:0000259" key="13">
    <source>
        <dbReference type="PROSITE" id="PS51910"/>
    </source>
</evidence>
<evidence type="ECO:0000256" key="7">
    <source>
        <dbReference type="ARBA" id="ARBA00023024"/>
    </source>
</evidence>
<protein>
    <recommendedName>
        <fullName evidence="3">chitinase</fullName>
        <ecNumber evidence="3">3.2.1.14</ecNumber>
    </recommendedName>
</protein>
<keyword evidence="15" id="KW-1185">Reference proteome</keyword>
<feature type="domain" description="GH18" evidence="13">
    <location>
        <begin position="1"/>
        <end position="330"/>
    </location>
</feature>
<dbReference type="FunFam" id="3.20.20.80:FF:000007">
    <property type="entry name" value="Acidic mammalian chitinase"/>
    <property type="match status" value="1"/>
</dbReference>
<evidence type="ECO:0000256" key="4">
    <source>
        <dbReference type="ARBA" id="ARBA00022669"/>
    </source>
</evidence>
<evidence type="ECO:0000313" key="15">
    <source>
        <dbReference type="Proteomes" id="UP000747542"/>
    </source>
</evidence>
<feature type="compositionally biased region" description="Low complexity" evidence="11">
    <location>
        <begin position="1131"/>
        <end position="1163"/>
    </location>
</feature>
<feature type="domain" description="Chitin-binding type-2" evidence="12">
    <location>
        <begin position="421"/>
        <end position="476"/>
    </location>
</feature>
<dbReference type="InterPro" id="IPR017853">
    <property type="entry name" value="GH"/>
</dbReference>
<feature type="non-terminal residue" evidence="14">
    <location>
        <position position="1408"/>
    </location>
</feature>
<feature type="compositionally biased region" description="Low complexity" evidence="11">
    <location>
        <begin position="354"/>
        <end position="387"/>
    </location>
</feature>
<keyword evidence="7" id="KW-0146">Chitin degradation</keyword>
<evidence type="ECO:0000256" key="3">
    <source>
        <dbReference type="ARBA" id="ARBA00012729"/>
    </source>
</evidence>
<dbReference type="GO" id="GO:0000272">
    <property type="term" value="P:polysaccharide catabolic process"/>
    <property type="evidence" value="ECO:0007669"/>
    <property type="project" value="UniProtKB-KW"/>
</dbReference>
<feature type="non-terminal residue" evidence="14">
    <location>
        <position position="1"/>
    </location>
</feature>
<dbReference type="EMBL" id="JAHLQT010024908">
    <property type="protein sequence ID" value="KAG7164862.1"/>
    <property type="molecule type" value="Genomic_DNA"/>
</dbReference>
<feature type="region of interest" description="Disordered" evidence="11">
    <location>
        <begin position="344"/>
        <end position="387"/>
    </location>
</feature>
<dbReference type="Pfam" id="PF01607">
    <property type="entry name" value="CBM_14"/>
    <property type="match status" value="5"/>
</dbReference>
<dbReference type="PROSITE" id="PS50940">
    <property type="entry name" value="CHIT_BIND_II"/>
    <property type="match status" value="5"/>
</dbReference>
<dbReference type="Proteomes" id="UP000747542">
    <property type="component" value="Unassembled WGS sequence"/>
</dbReference>
<dbReference type="SUPFAM" id="SSF57625">
    <property type="entry name" value="Invertebrate chitin-binding proteins"/>
    <property type="match status" value="5"/>
</dbReference>
<keyword evidence="10" id="KW-0624">Polysaccharide degradation</keyword>
<comment type="catalytic activity">
    <reaction evidence="1">
        <text>Random endo-hydrolysis of N-acetyl-beta-D-glucosaminide (1-&gt;4)-beta-linkages in chitin and chitodextrins.</text>
        <dbReference type="EC" id="3.2.1.14"/>
    </reaction>
</comment>
<dbReference type="GO" id="GO:0005576">
    <property type="term" value="C:extracellular region"/>
    <property type="evidence" value="ECO:0007669"/>
    <property type="project" value="InterPro"/>
</dbReference>
<feature type="domain" description="Chitin-binding type-2" evidence="12">
    <location>
        <begin position="1054"/>
        <end position="1108"/>
    </location>
</feature>
<dbReference type="FunFam" id="3.10.50.10:FF:000004">
    <property type="entry name" value="Chitinase 5"/>
    <property type="match status" value="1"/>
</dbReference>
<dbReference type="InterPro" id="IPR002557">
    <property type="entry name" value="Chitin-bd_dom"/>
</dbReference>
<name>A0A8J5JVS3_HOMAM</name>
<dbReference type="EC" id="3.2.1.14" evidence="3"/>
<dbReference type="Gene3D" id="3.20.20.80">
    <property type="entry name" value="Glycosidases"/>
    <property type="match status" value="3"/>
</dbReference>
<dbReference type="InterPro" id="IPR036508">
    <property type="entry name" value="Chitin-bd_dom_sf"/>
</dbReference>
<gene>
    <name evidence="14" type="primary">Cht10-L5</name>
    <name evidence="14" type="ORF">Hamer_G017257</name>
</gene>
<dbReference type="InterPro" id="IPR050314">
    <property type="entry name" value="Glycosyl_Hydrlase_18"/>
</dbReference>
<evidence type="ECO:0000256" key="11">
    <source>
        <dbReference type="SAM" id="MobiDB-lite"/>
    </source>
</evidence>
<keyword evidence="9" id="KW-0119">Carbohydrate metabolism</keyword>
<feature type="region of interest" description="Disordered" evidence="11">
    <location>
        <begin position="1034"/>
        <end position="1054"/>
    </location>
</feature>
<keyword evidence="4" id="KW-0147">Chitin-binding</keyword>
<dbReference type="GO" id="GO:0008843">
    <property type="term" value="F:endochitinase activity"/>
    <property type="evidence" value="ECO:0007669"/>
    <property type="project" value="UniProtKB-EC"/>
</dbReference>
<evidence type="ECO:0000256" key="1">
    <source>
        <dbReference type="ARBA" id="ARBA00000822"/>
    </source>
</evidence>
<dbReference type="SMART" id="SM00636">
    <property type="entry name" value="Glyco_18"/>
    <property type="match status" value="2"/>
</dbReference>
<dbReference type="InterPro" id="IPR029070">
    <property type="entry name" value="Chitinase_insertion_sf"/>
</dbReference>
<keyword evidence="6" id="KW-0378">Hydrolase</keyword>
<feature type="domain" description="GH18" evidence="13">
    <location>
        <begin position="563"/>
        <end position="904"/>
    </location>
</feature>
<keyword evidence="5" id="KW-0732">Signal</keyword>
<dbReference type="InterPro" id="IPR001223">
    <property type="entry name" value="Glyco_hydro18_cat"/>
</dbReference>
<dbReference type="SMART" id="SM00494">
    <property type="entry name" value="ChtBD2"/>
    <property type="match status" value="5"/>
</dbReference>
<feature type="domain" description="Chitin-binding type-2" evidence="12">
    <location>
        <begin position="483"/>
        <end position="537"/>
    </location>
</feature>
<dbReference type="PANTHER" id="PTHR11177">
    <property type="entry name" value="CHITINASE"/>
    <property type="match status" value="1"/>
</dbReference>
<dbReference type="GO" id="GO:0006032">
    <property type="term" value="P:chitin catabolic process"/>
    <property type="evidence" value="ECO:0007669"/>
    <property type="project" value="UniProtKB-KW"/>
</dbReference>
<evidence type="ECO:0000313" key="14">
    <source>
        <dbReference type="EMBL" id="KAG7164862.1"/>
    </source>
</evidence>
<dbReference type="PROSITE" id="PS51910">
    <property type="entry name" value="GH18_2"/>
    <property type="match status" value="2"/>
</dbReference>
<dbReference type="SUPFAM" id="SSF54556">
    <property type="entry name" value="Chitinase insertion domain"/>
    <property type="match status" value="2"/>
</dbReference>
<evidence type="ECO:0000256" key="6">
    <source>
        <dbReference type="ARBA" id="ARBA00022801"/>
    </source>
</evidence>
<evidence type="ECO:0000256" key="9">
    <source>
        <dbReference type="ARBA" id="ARBA00023277"/>
    </source>
</evidence>
<evidence type="ECO:0000256" key="2">
    <source>
        <dbReference type="ARBA" id="ARBA00009121"/>
    </source>
</evidence>
<proteinExistence type="inferred from homology"/>
<comment type="caution">
    <text evidence="14">The sequence shown here is derived from an EMBL/GenBank/DDBJ whole genome shotgun (WGS) entry which is preliminary data.</text>
</comment>
<reference evidence="14" key="1">
    <citation type="journal article" date="2021" name="Sci. Adv.">
        <title>The American lobster genome reveals insights on longevity, neural, and immune adaptations.</title>
        <authorList>
            <person name="Polinski J.M."/>
            <person name="Zimin A.V."/>
            <person name="Clark K.F."/>
            <person name="Kohn A.B."/>
            <person name="Sadowski N."/>
            <person name="Timp W."/>
            <person name="Ptitsyn A."/>
            <person name="Khanna P."/>
            <person name="Romanova D.Y."/>
            <person name="Williams P."/>
            <person name="Greenwood S.J."/>
            <person name="Moroz L.L."/>
            <person name="Walt D.R."/>
            <person name="Bodnar A.G."/>
        </authorList>
    </citation>
    <scope>NUCLEOTIDE SEQUENCE</scope>
    <source>
        <strain evidence="14">GMGI-L3</strain>
    </source>
</reference>
<evidence type="ECO:0000256" key="5">
    <source>
        <dbReference type="ARBA" id="ARBA00022729"/>
    </source>
</evidence>
<dbReference type="Pfam" id="PF00704">
    <property type="entry name" value="Glyco_hydro_18"/>
    <property type="match status" value="2"/>
</dbReference>
<feature type="domain" description="Chitin-binding type-2" evidence="12">
    <location>
        <begin position="1318"/>
        <end position="1373"/>
    </location>
</feature>
<feature type="compositionally biased region" description="Pro residues" evidence="11">
    <location>
        <begin position="978"/>
        <end position="999"/>
    </location>
</feature>
<dbReference type="GO" id="GO:0008061">
    <property type="term" value="F:chitin binding"/>
    <property type="evidence" value="ECO:0007669"/>
    <property type="project" value="UniProtKB-KW"/>
</dbReference>
<dbReference type="SUPFAM" id="SSF51445">
    <property type="entry name" value="(Trans)glycosidases"/>
    <property type="match status" value="2"/>
</dbReference>
<keyword evidence="8" id="KW-1015">Disulfide bond</keyword>
<feature type="compositionally biased region" description="Low complexity" evidence="11">
    <location>
        <begin position="1000"/>
        <end position="1015"/>
    </location>
</feature>